<evidence type="ECO:0000259" key="4">
    <source>
        <dbReference type="PROSITE" id="PS50048"/>
    </source>
</evidence>
<dbReference type="PANTHER" id="PTHR31001">
    <property type="entry name" value="UNCHARACTERIZED TRANSCRIPTIONAL REGULATORY PROTEIN"/>
    <property type="match status" value="1"/>
</dbReference>
<evidence type="ECO:0000256" key="1">
    <source>
        <dbReference type="ARBA" id="ARBA00004123"/>
    </source>
</evidence>
<evidence type="ECO:0000313" key="5">
    <source>
        <dbReference type="EMBL" id="KAF2492744.1"/>
    </source>
</evidence>
<feature type="region of interest" description="Disordered" evidence="3">
    <location>
        <begin position="57"/>
        <end position="86"/>
    </location>
</feature>
<accession>A0A6A6QL00</accession>
<dbReference type="PANTHER" id="PTHR31001:SF40">
    <property type="entry name" value="ZN(II)2CYS6 TRANSCRIPTION FACTOR (EUROFUNG)"/>
    <property type="match status" value="1"/>
</dbReference>
<gene>
    <name evidence="5" type="ORF">BU16DRAFT_466528</name>
</gene>
<dbReference type="PROSITE" id="PS50048">
    <property type="entry name" value="ZN2_CY6_FUNGAL_2"/>
    <property type="match status" value="1"/>
</dbReference>
<keyword evidence="2" id="KW-0539">Nucleus</keyword>
<dbReference type="Pfam" id="PF00172">
    <property type="entry name" value="Zn_clus"/>
    <property type="match status" value="1"/>
</dbReference>
<dbReference type="SMART" id="SM00066">
    <property type="entry name" value="GAL4"/>
    <property type="match status" value="1"/>
</dbReference>
<dbReference type="GO" id="GO:0005634">
    <property type="term" value="C:nucleus"/>
    <property type="evidence" value="ECO:0007669"/>
    <property type="project" value="UniProtKB-SubCell"/>
</dbReference>
<comment type="subcellular location">
    <subcellularLocation>
        <location evidence="1">Nucleus</location>
    </subcellularLocation>
</comment>
<dbReference type="Proteomes" id="UP000799750">
    <property type="component" value="Unassembled WGS sequence"/>
</dbReference>
<dbReference type="OrthoDB" id="4898680at2759"/>
<dbReference type="InterPro" id="IPR001138">
    <property type="entry name" value="Zn2Cys6_DnaBD"/>
</dbReference>
<dbReference type="EMBL" id="MU004193">
    <property type="protein sequence ID" value="KAF2492744.1"/>
    <property type="molecule type" value="Genomic_DNA"/>
</dbReference>
<proteinExistence type="predicted"/>
<dbReference type="GO" id="GO:0008270">
    <property type="term" value="F:zinc ion binding"/>
    <property type="evidence" value="ECO:0007669"/>
    <property type="project" value="InterPro"/>
</dbReference>
<evidence type="ECO:0000256" key="3">
    <source>
        <dbReference type="SAM" id="MobiDB-lite"/>
    </source>
</evidence>
<organism evidence="5 6">
    <name type="scientific">Lophium mytilinum</name>
    <dbReference type="NCBI Taxonomy" id="390894"/>
    <lineage>
        <taxon>Eukaryota</taxon>
        <taxon>Fungi</taxon>
        <taxon>Dikarya</taxon>
        <taxon>Ascomycota</taxon>
        <taxon>Pezizomycotina</taxon>
        <taxon>Dothideomycetes</taxon>
        <taxon>Pleosporomycetidae</taxon>
        <taxon>Mytilinidiales</taxon>
        <taxon>Mytilinidiaceae</taxon>
        <taxon>Lophium</taxon>
    </lineage>
</organism>
<name>A0A6A6QL00_9PEZI</name>
<dbReference type="InterPro" id="IPR036864">
    <property type="entry name" value="Zn2-C6_fun-type_DNA-bd_sf"/>
</dbReference>
<feature type="compositionally biased region" description="Polar residues" evidence="3">
    <location>
        <begin position="63"/>
        <end position="84"/>
    </location>
</feature>
<feature type="domain" description="Zn(2)-C6 fungal-type" evidence="4">
    <location>
        <begin position="20"/>
        <end position="52"/>
    </location>
</feature>
<dbReference type="AlphaFoldDB" id="A0A6A6QL00"/>
<dbReference type="SUPFAM" id="SSF57701">
    <property type="entry name" value="Zn2/Cys6 DNA-binding domain"/>
    <property type="match status" value="1"/>
</dbReference>
<keyword evidence="6" id="KW-1185">Reference proteome</keyword>
<dbReference type="GO" id="GO:0000981">
    <property type="term" value="F:DNA-binding transcription factor activity, RNA polymerase II-specific"/>
    <property type="evidence" value="ECO:0007669"/>
    <property type="project" value="InterPro"/>
</dbReference>
<dbReference type="CDD" id="cd00067">
    <property type="entry name" value="GAL4"/>
    <property type="match status" value="1"/>
</dbReference>
<dbReference type="PROSITE" id="PS00463">
    <property type="entry name" value="ZN2_CY6_FUNGAL_1"/>
    <property type="match status" value="1"/>
</dbReference>
<dbReference type="Gene3D" id="4.10.240.10">
    <property type="entry name" value="Zn(2)-C6 fungal-type DNA-binding domain"/>
    <property type="match status" value="1"/>
</dbReference>
<evidence type="ECO:0000256" key="2">
    <source>
        <dbReference type="ARBA" id="ARBA00023242"/>
    </source>
</evidence>
<dbReference type="InterPro" id="IPR050613">
    <property type="entry name" value="Sec_Metabolite_Reg"/>
</dbReference>
<evidence type="ECO:0000313" key="6">
    <source>
        <dbReference type="Proteomes" id="UP000799750"/>
    </source>
</evidence>
<dbReference type="CDD" id="cd12148">
    <property type="entry name" value="fungal_TF_MHR"/>
    <property type="match status" value="1"/>
</dbReference>
<sequence length="693" mass="77922">MSHESRKLNTSYRRNGKLQSCEPCRKGKLRCDHMTPTCGRCARRNKSDQCVYHPAPLTKGLPTPQSSISTTELSPMTGLGSQSAPRLDHQFRSRSNEQFEPLSSGQFEPRFETQYLGATSYSAVLDENEMHLDFPLAQTAAVPSSVTALSKAHVKKGAEVLSLLKEMPLFEKFINHWMSLSHGYIVIAPMMRIWTSSLWAVHHRALETQKPEALLKMAESISLNTIKPLQFDGKTTPREFAASCTGEQLRWEVVGIVFAAVGVVLMSLTDGNPLFCNLEDAPMDRKQLALKVWDASESCLSFCNDFDILNDVFLWLLFENYVLSNSLHSKGSYANWQKSGEINNALLAFGLHQEIKVDADTPFFIAEFRKRLFVQAYGSDKATAAFVGRPPRLSHQYCLLQLPLDLSDDQLMADGLDIGVALTCLDEEGWNRRGSINSCTWARICAHHARIYEDILEISLGVLDQDIVAKAHAIEQKAQSIWERLPSHLRVNPEIPWDTKRAPVEHVFLYGIQLDHLDHQFLIQRALIKKANVDATRLVLIAKEMFRHILVCVNNRDALVDFHLDFTQGLCTHGIPVAAVIAVELLRQERNPGTTADPLPRSDTIQDLSVFVACLGTIRPDCNAYNICNRGRRFLKSILDTILSPAPYCISSNSGGSDVHNDVPAPHFSGNDGEFMRWLETMDWEQDSWINFD</sequence>
<protein>
    <recommendedName>
        <fullName evidence="4">Zn(2)-C6 fungal-type domain-containing protein</fullName>
    </recommendedName>
</protein>
<reference evidence="5" key="1">
    <citation type="journal article" date="2020" name="Stud. Mycol.">
        <title>101 Dothideomycetes genomes: a test case for predicting lifestyles and emergence of pathogens.</title>
        <authorList>
            <person name="Haridas S."/>
            <person name="Albert R."/>
            <person name="Binder M."/>
            <person name="Bloem J."/>
            <person name="Labutti K."/>
            <person name="Salamov A."/>
            <person name="Andreopoulos B."/>
            <person name="Baker S."/>
            <person name="Barry K."/>
            <person name="Bills G."/>
            <person name="Bluhm B."/>
            <person name="Cannon C."/>
            <person name="Castanera R."/>
            <person name="Culley D."/>
            <person name="Daum C."/>
            <person name="Ezra D."/>
            <person name="Gonzalez J."/>
            <person name="Henrissat B."/>
            <person name="Kuo A."/>
            <person name="Liang C."/>
            <person name="Lipzen A."/>
            <person name="Lutzoni F."/>
            <person name="Magnuson J."/>
            <person name="Mondo S."/>
            <person name="Nolan M."/>
            <person name="Ohm R."/>
            <person name="Pangilinan J."/>
            <person name="Park H.-J."/>
            <person name="Ramirez L."/>
            <person name="Alfaro M."/>
            <person name="Sun H."/>
            <person name="Tritt A."/>
            <person name="Yoshinaga Y."/>
            <person name="Zwiers L.-H."/>
            <person name="Turgeon B."/>
            <person name="Goodwin S."/>
            <person name="Spatafora J."/>
            <person name="Crous P."/>
            <person name="Grigoriev I."/>
        </authorList>
    </citation>
    <scope>NUCLEOTIDE SEQUENCE</scope>
    <source>
        <strain evidence="5">CBS 269.34</strain>
    </source>
</reference>